<evidence type="ECO:0000256" key="2">
    <source>
        <dbReference type="ARBA" id="ARBA00023125"/>
    </source>
</evidence>
<dbReference type="PRINTS" id="PR00455">
    <property type="entry name" value="HTHTETR"/>
</dbReference>
<dbReference type="OrthoDB" id="9787680at2"/>
<dbReference type="InterPro" id="IPR001647">
    <property type="entry name" value="HTH_TetR"/>
</dbReference>
<feature type="DNA-binding region" description="H-T-H motif" evidence="4">
    <location>
        <begin position="36"/>
        <end position="55"/>
    </location>
</feature>
<evidence type="ECO:0000256" key="4">
    <source>
        <dbReference type="PROSITE-ProRule" id="PRU00335"/>
    </source>
</evidence>
<dbReference type="InterPro" id="IPR050624">
    <property type="entry name" value="HTH-type_Tx_Regulator"/>
</dbReference>
<keyword evidence="2 4" id="KW-0238">DNA-binding</keyword>
<evidence type="ECO:0000256" key="1">
    <source>
        <dbReference type="ARBA" id="ARBA00023015"/>
    </source>
</evidence>
<dbReference type="PANTHER" id="PTHR43479:SF11">
    <property type="entry name" value="ACREF_ENVCD OPERON REPRESSOR-RELATED"/>
    <property type="match status" value="1"/>
</dbReference>
<protein>
    <recommendedName>
        <fullName evidence="5">HTH tetR-type domain-containing protein</fullName>
    </recommendedName>
</protein>
<sequence length="195" mass="22330">MPRSAEQFNEIRTQKKELIIDASLELFAENGFHATSMSQIAKKAGISKGLAYNYFESKKEILDQIIQRGLDAIYSNLETDPDGTLSDEEFVHFIRENFMILRSNHHFWRLYYSLLLQPQIADSLKSLYLKSAQPILKILQNFILSKGHKNPESTFVAISAMLEGAYMLTVTTPELFDDGTIEEQRITACFKILNN</sequence>
<comment type="caution">
    <text evidence="6">The sequence shown here is derived from an EMBL/GenBank/DDBJ whole genome shotgun (WGS) entry which is preliminary data.</text>
</comment>
<dbReference type="PROSITE" id="PS50977">
    <property type="entry name" value="HTH_TETR_2"/>
    <property type="match status" value="1"/>
</dbReference>
<proteinExistence type="predicted"/>
<keyword evidence="7" id="KW-1185">Reference proteome</keyword>
<dbReference type="GO" id="GO:0003677">
    <property type="term" value="F:DNA binding"/>
    <property type="evidence" value="ECO:0007669"/>
    <property type="project" value="UniProtKB-UniRule"/>
</dbReference>
<dbReference type="STRING" id="1409788.NC99_04390"/>
<dbReference type="Proteomes" id="UP000036958">
    <property type="component" value="Unassembled WGS sequence"/>
</dbReference>
<feature type="domain" description="HTH tetR-type" evidence="5">
    <location>
        <begin position="13"/>
        <end position="73"/>
    </location>
</feature>
<evidence type="ECO:0000259" key="5">
    <source>
        <dbReference type="PROSITE" id="PS50977"/>
    </source>
</evidence>
<dbReference type="PROSITE" id="PS01081">
    <property type="entry name" value="HTH_TETR_1"/>
    <property type="match status" value="1"/>
</dbReference>
<dbReference type="EMBL" id="LGIA01000022">
    <property type="protein sequence ID" value="KOH46723.1"/>
    <property type="molecule type" value="Genomic_DNA"/>
</dbReference>
<keyword evidence="3" id="KW-0804">Transcription</keyword>
<gene>
    <name evidence="6" type="ORF">NC99_04390</name>
</gene>
<name>A0A0L8VEF6_9BACT</name>
<dbReference type="SUPFAM" id="SSF46689">
    <property type="entry name" value="Homeodomain-like"/>
    <property type="match status" value="1"/>
</dbReference>
<organism evidence="6 7">
    <name type="scientific">Sunxiuqinia dokdonensis</name>
    <dbReference type="NCBI Taxonomy" id="1409788"/>
    <lineage>
        <taxon>Bacteria</taxon>
        <taxon>Pseudomonadati</taxon>
        <taxon>Bacteroidota</taxon>
        <taxon>Bacteroidia</taxon>
        <taxon>Marinilabiliales</taxon>
        <taxon>Prolixibacteraceae</taxon>
        <taxon>Sunxiuqinia</taxon>
    </lineage>
</organism>
<evidence type="ECO:0000256" key="3">
    <source>
        <dbReference type="ARBA" id="ARBA00023163"/>
    </source>
</evidence>
<dbReference type="InterPro" id="IPR023772">
    <property type="entry name" value="DNA-bd_HTH_TetR-type_CS"/>
</dbReference>
<dbReference type="PANTHER" id="PTHR43479">
    <property type="entry name" value="ACREF/ENVCD OPERON REPRESSOR-RELATED"/>
    <property type="match status" value="1"/>
</dbReference>
<dbReference type="Gene3D" id="1.10.357.10">
    <property type="entry name" value="Tetracycline Repressor, domain 2"/>
    <property type="match status" value="1"/>
</dbReference>
<dbReference type="RefSeq" id="WP_053179323.1">
    <property type="nucleotide sequence ID" value="NZ_LGIA01000022.1"/>
</dbReference>
<evidence type="ECO:0000313" key="7">
    <source>
        <dbReference type="Proteomes" id="UP000036958"/>
    </source>
</evidence>
<dbReference type="Pfam" id="PF00440">
    <property type="entry name" value="TetR_N"/>
    <property type="match status" value="1"/>
</dbReference>
<keyword evidence="1" id="KW-0805">Transcription regulation</keyword>
<accession>A0A0L8VEF6</accession>
<reference evidence="7" key="1">
    <citation type="submission" date="2015-07" db="EMBL/GenBank/DDBJ databases">
        <title>Genome sequencing of Sunxiuqinia dokdonensis strain SK.</title>
        <authorList>
            <person name="Ahn S."/>
            <person name="Kim B.-C."/>
        </authorList>
    </citation>
    <scope>NUCLEOTIDE SEQUENCE [LARGE SCALE GENOMIC DNA]</scope>
    <source>
        <strain evidence="7">SK</strain>
    </source>
</reference>
<dbReference type="FunFam" id="1.10.10.60:FF:000141">
    <property type="entry name" value="TetR family transcriptional regulator"/>
    <property type="match status" value="1"/>
</dbReference>
<evidence type="ECO:0000313" key="6">
    <source>
        <dbReference type="EMBL" id="KOH46723.1"/>
    </source>
</evidence>
<dbReference type="AlphaFoldDB" id="A0A0L8VEF6"/>
<dbReference type="InterPro" id="IPR009057">
    <property type="entry name" value="Homeodomain-like_sf"/>
</dbReference>
<dbReference type="PATRIC" id="fig|1409788.3.peg.456"/>